<protein>
    <submittedName>
        <fullName evidence="3">Uncharacterized protein</fullName>
    </submittedName>
</protein>
<keyword evidence="2" id="KW-0472">Membrane</keyword>
<keyword evidence="4" id="KW-1185">Reference proteome</keyword>
<evidence type="ECO:0000256" key="2">
    <source>
        <dbReference type="SAM" id="Phobius"/>
    </source>
</evidence>
<dbReference type="Pfam" id="PF19578">
    <property type="entry name" value="DUF6090"/>
    <property type="match status" value="1"/>
</dbReference>
<name>A0A2K1E0E8_9FLAO</name>
<evidence type="ECO:0000256" key="1">
    <source>
        <dbReference type="SAM" id="Coils"/>
    </source>
</evidence>
<keyword evidence="2" id="KW-0812">Transmembrane</keyword>
<accession>A0A2K1E0E8</accession>
<organism evidence="3 4">
    <name type="scientific">Hanstruepera neustonica</name>
    <dbReference type="NCBI Taxonomy" id="1445657"/>
    <lineage>
        <taxon>Bacteria</taxon>
        <taxon>Pseudomonadati</taxon>
        <taxon>Bacteroidota</taxon>
        <taxon>Flavobacteriia</taxon>
        <taxon>Flavobacteriales</taxon>
        <taxon>Flavobacteriaceae</taxon>
        <taxon>Hanstruepera</taxon>
    </lineage>
</organism>
<evidence type="ECO:0000313" key="4">
    <source>
        <dbReference type="Proteomes" id="UP000236641"/>
    </source>
</evidence>
<dbReference type="RefSeq" id="WP_103051450.1">
    <property type="nucleotide sequence ID" value="NZ_POWF01000002.1"/>
</dbReference>
<gene>
    <name evidence="3" type="ORF">C1T31_05305</name>
</gene>
<dbReference type="OrthoDB" id="821805at2"/>
<dbReference type="InterPro" id="IPR045749">
    <property type="entry name" value="DUF6090"/>
</dbReference>
<feature type="transmembrane region" description="Helical" evidence="2">
    <location>
        <begin position="21"/>
        <end position="42"/>
    </location>
</feature>
<evidence type="ECO:0000313" key="3">
    <source>
        <dbReference type="EMBL" id="PNQ73753.1"/>
    </source>
</evidence>
<sequence length="264" mass="30879">MIKFFRNIRKKLASENKAAAYSRYAIGEIVLVVIGILIALQINNWNETRKEREEERALLQQLQSEFESNQKQLNEKIIIRNNMIAASFKLLDYIDHPEKRHSDSINSYLVQTILVPTFDPIINDIMSSGRIQLLKNNTLKELLTLWTSEIIQVTEEEVAWREYKYNQYQPFLLKEASIRSITNQYWQDNAMETFYLDKGTSVKFDLKNSRTHTDFSNIFESANFEDHLAACATNAKIANIQSLSLQNRIKEILQIIKQELEENP</sequence>
<keyword evidence="2" id="KW-1133">Transmembrane helix</keyword>
<feature type="coiled-coil region" evidence="1">
    <location>
        <begin position="42"/>
        <end position="72"/>
    </location>
</feature>
<keyword evidence="1" id="KW-0175">Coiled coil</keyword>
<dbReference type="Proteomes" id="UP000236641">
    <property type="component" value="Unassembled WGS sequence"/>
</dbReference>
<proteinExistence type="predicted"/>
<dbReference type="AlphaFoldDB" id="A0A2K1E0E8"/>
<dbReference type="EMBL" id="POWF01000002">
    <property type="protein sequence ID" value="PNQ73753.1"/>
    <property type="molecule type" value="Genomic_DNA"/>
</dbReference>
<reference evidence="3 4" key="1">
    <citation type="submission" date="2018-01" db="EMBL/GenBank/DDBJ databases">
        <title>The draft genome of Hanstruepera neustonica JCM19743.</title>
        <authorList>
            <person name="He R.-H."/>
            <person name="Du Z.-J."/>
        </authorList>
    </citation>
    <scope>NUCLEOTIDE SEQUENCE [LARGE SCALE GENOMIC DNA]</scope>
    <source>
        <strain evidence="3 4">JCM19743</strain>
    </source>
</reference>
<comment type="caution">
    <text evidence="3">The sequence shown here is derived from an EMBL/GenBank/DDBJ whole genome shotgun (WGS) entry which is preliminary data.</text>
</comment>